<keyword evidence="3" id="KW-1185">Reference proteome</keyword>
<evidence type="ECO:0000259" key="1">
    <source>
        <dbReference type="Pfam" id="PF16363"/>
    </source>
</evidence>
<protein>
    <submittedName>
        <fullName evidence="2">GDP-mannose 4,6-dehydratase</fullName>
        <ecNumber evidence="2">4.2.1.47</ecNumber>
    </submittedName>
</protein>
<dbReference type="EC" id="4.2.1.47" evidence="2"/>
<name>A0A8J7R3P4_9HYPH</name>
<feature type="domain" description="NAD(P)-binding" evidence="1">
    <location>
        <begin position="43"/>
        <end position="300"/>
    </location>
</feature>
<comment type="caution">
    <text evidence="2">The sequence shown here is derived from an EMBL/GenBank/DDBJ whole genome shotgun (WGS) entry which is preliminary data.</text>
</comment>
<dbReference type="RefSeq" id="WP_209337229.1">
    <property type="nucleotide sequence ID" value="NZ_JAGIYY010000012.1"/>
</dbReference>
<reference evidence="2" key="1">
    <citation type="submission" date="2021-03" db="EMBL/GenBank/DDBJ databases">
        <title>Genome sequencing and assembly of Tianweitania sediminis.</title>
        <authorList>
            <person name="Chhetri G."/>
        </authorList>
    </citation>
    <scope>NUCLEOTIDE SEQUENCE</scope>
    <source>
        <strain evidence="2">Z8</strain>
    </source>
</reference>
<dbReference type="Proteomes" id="UP000666240">
    <property type="component" value="Unassembled WGS sequence"/>
</dbReference>
<evidence type="ECO:0000313" key="2">
    <source>
        <dbReference type="EMBL" id="MBP0441197.1"/>
    </source>
</evidence>
<dbReference type="Gene3D" id="3.40.50.720">
    <property type="entry name" value="NAD(P)-binding Rossmann-like Domain"/>
    <property type="match status" value="1"/>
</dbReference>
<proteinExistence type="predicted"/>
<dbReference type="Gene3D" id="3.90.25.10">
    <property type="entry name" value="UDP-galactose 4-epimerase, domain 1"/>
    <property type="match status" value="1"/>
</dbReference>
<dbReference type="SUPFAM" id="SSF51735">
    <property type="entry name" value="NAD(P)-binding Rossmann-fold domains"/>
    <property type="match status" value="1"/>
</dbReference>
<keyword evidence="2" id="KW-0456">Lyase</keyword>
<dbReference type="EMBL" id="JAGIYY010000012">
    <property type="protein sequence ID" value="MBP0441197.1"/>
    <property type="molecule type" value="Genomic_DNA"/>
</dbReference>
<sequence>MDTHRVLVTGLRGFVGSTLAGRARASEMSIEVSGLLDGDGKAIDIRDQPRVADAVAALQPTAVIHLAAIASPRDAQAEPGAAWAVNVMGTFNLAQAVLQHAPKARFVFAGSSEAYGASFLHQEEPLREDAPFQPQSVYGATKASADLMLAQMVREGLRATRFRPFNHTGRGQTAAYVASAFARQIVRIERGWQEPVMVVGNLDARRDFLDVRDVADAYLLAAMCSDENCVGDFNLATGAPVAISELLDALVALSPVSIDVRQDPTLMRPSEIPVISGNPDKAKRQLAWQPRVSLNEMLREVLGGWRELADQDGRQLKG</sequence>
<organism evidence="2 3">
    <name type="scientific">Tianweitania sediminis</name>
    <dbReference type="NCBI Taxonomy" id="1502156"/>
    <lineage>
        <taxon>Bacteria</taxon>
        <taxon>Pseudomonadati</taxon>
        <taxon>Pseudomonadota</taxon>
        <taxon>Alphaproteobacteria</taxon>
        <taxon>Hyphomicrobiales</taxon>
        <taxon>Phyllobacteriaceae</taxon>
        <taxon>Tianweitania</taxon>
    </lineage>
</organism>
<dbReference type="AlphaFoldDB" id="A0A8J7R3P4"/>
<dbReference type="InterPro" id="IPR036291">
    <property type="entry name" value="NAD(P)-bd_dom_sf"/>
</dbReference>
<accession>A0A8J7R3P4</accession>
<dbReference type="PANTHER" id="PTHR43000">
    <property type="entry name" value="DTDP-D-GLUCOSE 4,6-DEHYDRATASE-RELATED"/>
    <property type="match status" value="1"/>
</dbReference>
<evidence type="ECO:0000313" key="3">
    <source>
        <dbReference type="Proteomes" id="UP000666240"/>
    </source>
</evidence>
<dbReference type="InterPro" id="IPR016040">
    <property type="entry name" value="NAD(P)-bd_dom"/>
</dbReference>
<gene>
    <name evidence="2" type="ORF">J5Y06_21325</name>
</gene>
<dbReference type="Pfam" id="PF16363">
    <property type="entry name" value="GDP_Man_Dehyd"/>
    <property type="match status" value="1"/>
</dbReference>
<dbReference type="GO" id="GO:0008446">
    <property type="term" value="F:GDP-mannose 4,6-dehydratase activity"/>
    <property type="evidence" value="ECO:0007669"/>
    <property type="project" value="UniProtKB-EC"/>
</dbReference>